<keyword evidence="5" id="KW-1185">Reference proteome</keyword>
<dbReference type="AlphaFoldDB" id="A0A7X8YFH4"/>
<accession>A0A7X8YFH4</accession>
<protein>
    <recommendedName>
        <fullName evidence="3">Thioredoxin domain-containing protein</fullName>
    </recommendedName>
</protein>
<evidence type="ECO:0000256" key="2">
    <source>
        <dbReference type="SAM" id="SignalP"/>
    </source>
</evidence>
<proteinExistence type="predicted"/>
<gene>
    <name evidence="4" type="ORF">HGP28_03310</name>
</gene>
<keyword evidence="1" id="KW-0676">Redox-active center</keyword>
<dbReference type="InterPro" id="IPR017937">
    <property type="entry name" value="Thioredoxin_CS"/>
</dbReference>
<dbReference type="InterPro" id="IPR036249">
    <property type="entry name" value="Thioredoxin-like_sf"/>
</dbReference>
<dbReference type="Pfam" id="PF00085">
    <property type="entry name" value="Thioredoxin"/>
    <property type="match status" value="1"/>
</dbReference>
<evidence type="ECO:0000313" key="5">
    <source>
        <dbReference type="Proteomes" id="UP000535589"/>
    </source>
</evidence>
<comment type="caution">
    <text evidence="4">The sequence shown here is derived from an EMBL/GenBank/DDBJ whole genome shotgun (WGS) entry which is preliminary data.</text>
</comment>
<organism evidence="4 5">
    <name type="scientific">Vibrio agarilyticus</name>
    <dbReference type="NCBI Taxonomy" id="2726741"/>
    <lineage>
        <taxon>Bacteria</taxon>
        <taxon>Pseudomonadati</taxon>
        <taxon>Pseudomonadota</taxon>
        <taxon>Gammaproteobacteria</taxon>
        <taxon>Vibrionales</taxon>
        <taxon>Vibrionaceae</taxon>
        <taxon>Vibrio</taxon>
    </lineage>
</organism>
<reference evidence="4 5" key="1">
    <citation type="submission" date="2020-04" db="EMBL/GenBank/DDBJ databases">
        <title>Vibrio sp. SM6, a novel species isolated from seawater.</title>
        <authorList>
            <person name="Wang X."/>
        </authorList>
    </citation>
    <scope>NUCLEOTIDE SEQUENCE [LARGE SCALE GENOMIC DNA]</scope>
    <source>
        <strain evidence="4 5">SM6</strain>
    </source>
</reference>
<dbReference type="RefSeq" id="WP_168835008.1">
    <property type="nucleotide sequence ID" value="NZ_JABAIK010000002.1"/>
</dbReference>
<keyword evidence="2" id="KW-0732">Signal</keyword>
<dbReference type="SUPFAM" id="SSF52833">
    <property type="entry name" value="Thioredoxin-like"/>
    <property type="match status" value="1"/>
</dbReference>
<evidence type="ECO:0000256" key="1">
    <source>
        <dbReference type="ARBA" id="ARBA00023284"/>
    </source>
</evidence>
<dbReference type="GO" id="GO:0015036">
    <property type="term" value="F:disulfide oxidoreductase activity"/>
    <property type="evidence" value="ECO:0007669"/>
    <property type="project" value="UniProtKB-ARBA"/>
</dbReference>
<dbReference type="EMBL" id="JABAIK010000002">
    <property type="protein sequence ID" value="NLS11918.1"/>
    <property type="molecule type" value="Genomic_DNA"/>
</dbReference>
<name>A0A7X8YFH4_9VIBR</name>
<feature type="chain" id="PRO_5030827286" description="Thioredoxin domain-containing protein" evidence="2">
    <location>
        <begin position="34"/>
        <end position="206"/>
    </location>
</feature>
<dbReference type="InterPro" id="IPR013766">
    <property type="entry name" value="Thioredoxin_domain"/>
</dbReference>
<dbReference type="Gene3D" id="3.40.30.10">
    <property type="entry name" value="Glutaredoxin"/>
    <property type="match status" value="1"/>
</dbReference>
<dbReference type="PROSITE" id="PS00194">
    <property type="entry name" value="THIOREDOXIN_1"/>
    <property type="match status" value="1"/>
</dbReference>
<sequence length="206" mass="22332">MIKRSNIPLYRHMQRRTSALLLLLSALTTPALASQVCQVPTPFVALEPNASLAWPSAIVTQVNSAPISLVNLWANWCAPCRKELPMLVSLASTLTNQAVTNQPLTNETLTDQMSTNQNGTLPRFALSTLHVGPLNAAAANTLESLGASALNQGIIEDFESLRSLGFHGLPVTLVAQNGAVRFIASGYLDQPETTYQHWLQCLMEQP</sequence>
<dbReference type="Proteomes" id="UP000535589">
    <property type="component" value="Unassembled WGS sequence"/>
</dbReference>
<feature type="domain" description="Thioredoxin" evidence="3">
    <location>
        <begin position="62"/>
        <end position="101"/>
    </location>
</feature>
<feature type="signal peptide" evidence="2">
    <location>
        <begin position="1"/>
        <end position="33"/>
    </location>
</feature>
<evidence type="ECO:0000313" key="4">
    <source>
        <dbReference type="EMBL" id="NLS11918.1"/>
    </source>
</evidence>
<evidence type="ECO:0000259" key="3">
    <source>
        <dbReference type="Pfam" id="PF00085"/>
    </source>
</evidence>